<comment type="caution">
    <text evidence="1">The sequence shown here is derived from an EMBL/GenBank/DDBJ whole genome shotgun (WGS) entry which is preliminary data.</text>
</comment>
<dbReference type="Proteomes" id="UP001515480">
    <property type="component" value="Unassembled WGS sequence"/>
</dbReference>
<gene>
    <name evidence="1" type="ORF">AB1Y20_020849</name>
</gene>
<sequence>MSAARLAVVGAVGEAAGRPLRLIRCANASCAEARAACLASPPCDTVEVRPAGRRARGAAAPPPPPTATLRASFASFGSRVDPLLREEALLCRSLAAWARSGAVPPGAYAARHRRLLWRDHFCDEYAAPRGEALPDLGAALPPAPPAPAHCPPREAELLVFTYHNRPSAWLCAFLRSLAFRGVPALVLGWQPHAFARANNVFYFTDRVYTYLRYLRACGSIGAEAKLIFCDADEMLQLGAAPLRRRAEELLARTGAQVVLSAEARCMPEKLGKLAWAHSVASGGAMHKKWPRCLNTGNWIGRAKPVAAMLHRICRPCQAGLDIDAVSRRYSRAYSAQVREWVYSEQAELMRLYLAKPPNESGWTLDFQQRLFHPNFWFNPQADTRVLPDGRIKNVHTGSLPAFIHYNGNSKAMWTGPHAPAALSAALRRAYEKRTGDTGLHKLDAFLRDHVAFLGPTFQRDTNVTFADVCRGGAI</sequence>
<dbReference type="AlphaFoldDB" id="A0AB34JYM2"/>
<name>A0AB34JYM2_PRYPA</name>
<proteinExistence type="predicted"/>
<reference evidence="1 2" key="1">
    <citation type="journal article" date="2024" name="Science">
        <title>Giant polyketide synthase enzymes in the biosynthesis of giant marine polyether toxins.</title>
        <authorList>
            <person name="Fallon T.R."/>
            <person name="Shende V.V."/>
            <person name="Wierzbicki I.H."/>
            <person name="Pendleton A.L."/>
            <person name="Watervoot N.F."/>
            <person name="Auber R.P."/>
            <person name="Gonzalez D.J."/>
            <person name="Wisecaver J.H."/>
            <person name="Moore B.S."/>
        </authorList>
    </citation>
    <scope>NUCLEOTIDE SEQUENCE [LARGE SCALE GENOMIC DNA]</scope>
    <source>
        <strain evidence="1 2">12B1</strain>
    </source>
</reference>
<keyword evidence="2" id="KW-1185">Reference proteome</keyword>
<dbReference type="CDD" id="cd22997">
    <property type="entry name" value="GT_LH"/>
    <property type="match status" value="1"/>
</dbReference>
<accession>A0AB34JYM2</accession>
<evidence type="ECO:0008006" key="3">
    <source>
        <dbReference type="Google" id="ProtNLM"/>
    </source>
</evidence>
<organism evidence="1 2">
    <name type="scientific">Prymnesium parvum</name>
    <name type="common">Toxic golden alga</name>
    <dbReference type="NCBI Taxonomy" id="97485"/>
    <lineage>
        <taxon>Eukaryota</taxon>
        <taxon>Haptista</taxon>
        <taxon>Haptophyta</taxon>
        <taxon>Prymnesiophyceae</taxon>
        <taxon>Prymnesiales</taxon>
        <taxon>Prymnesiaceae</taxon>
        <taxon>Prymnesium</taxon>
    </lineage>
</organism>
<protein>
    <recommendedName>
        <fullName evidence="3">Glycosyltransferase family 92 protein</fullName>
    </recommendedName>
</protein>
<evidence type="ECO:0000313" key="1">
    <source>
        <dbReference type="EMBL" id="KAL1526028.1"/>
    </source>
</evidence>
<evidence type="ECO:0000313" key="2">
    <source>
        <dbReference type="Proteomes" id="UP001515480"/>
    </source>
</evidence>
<dbReference type="EMBL" id="JBGBPQ010000004">
    <property type="protein sequence ID" value="KAL1526028.1"/>
    <property type="molecule type" value="Genomic_DNA"/>
</dbReference>